<keyword evidence="3" id="KW-0949">S-adenosyl-L-methionine</keyword>
<proteinExistence type="predicted"/>
<keyword evidence="2 8" id="KW-0808">Transferase</keyword>
<dbReference type="EMBL" id="LR798462">
    <property type="protein sequence ID" value="CAB5238943.1"/>
    <property type="molecule type" value="Genomic_DNA"/>
</dbReference>
<protein>
    <submittedName>
        <fullName evidence="8">IME4 Transcriptional activator, adenine-specific DNA methyltransferase</fullName>
    </submittedName>
</protein>
<keyword evidence="1 8" id="KW-0489">Methyltransferase</keyword>
<dbReference type="InterPro" id="IPR007757">
    <property type="entry name" value="MT-A70-like"/>
</dbReference>
<dbReference type="Pfam" id="PF05063">
    <property type="entry name" value="MT-A70"/>
    <property type="match status" value="1"/>
</dbReference>
<sequence>MTSYRTIVADPPWEYNEGFALGPGHGTLEVRPLPYSSMTVEDICDIPVHTWAARDCRLFLWTTNRYLDDAFEVMRAWRFKYRQTLVWHKIDANLPAHIAPNSAEFVLVGVRGAPERLGVIPSAVLPIARRGGHSAKPEAWLDYFERISPSPRLEMFARRQRLGWDT</sequence>
<organism evidence="8">
    <name type="scientific">uncultured Caudovirales phage</name>
    <dbReference type="NCBI Taxonomy" id="2100421"/>
    <lineage>
        <taxon>Viruses</taxon>
        <taxon>Duplodnaviria</taxon>
        <taxon>Heunggongvirae</taxon>
        <taxon>Uroviricota</taxon>
        <taxon>Caudoviricetes</taxon>
        <taxon>Peduoviridae</taxon>
        <taxon>Maltschvirus</taxon>
        <taxon>Maltschvirus maltsch</taxon>
    </lineage>
</organism>
<dbReference type="GO" id="GO:0032259">
    <property type="term" value="P:methylation"/>
    <property type="evidence" value="ECO:0007669"/>
    <property type="project" value="UniProtKB-KW"/>
</dbReference>
<dbReference type="PANTHER" id="PTHR12829">
    <property type="entry name" value="N6-ADENOSINE-METHYLTRANSFERASE"/>
    <property type="match status" value="1"/>
</dbReference>
<dbReference type="EMBL" id="LR796907">
    <property type="protein sequence ID" value="CAB4173811.1"/>
    <property type="molecule type" value="Genomic_DNA"/>
</dbReference>
<evidence type="ECO:0000256" key="2">
    <source>
        <dbReference type="ARBA" id="ARBA00022679"/>
    </source>
</evidence>
<dbReference type="GO" id="GO:0008168">
    <property type="term" value="F:methyltransferase activity"/>
    <property type="evidence" value="ECO:0007669"/>
    <property type="project" value="UniProtKB-KW"/>
</dbReference>
<dbReference type="InterPro" id="IPR029063">
    <property type="entry name" value="SAM-dependent_MTases_sf"/>
</dbReference>
<evidence type="ECO:0000313" key="6">
    <source>
        <dbReference type="EMBL" id="CAB4192166.1"/>
    </source>
</evidence>
<dbReference type="PROSITE" id="PS51143">
    <property type="entry name" value="MT_A70"/>
    <property type="match status" value="1"/>
</dbReference>
<dbReference type="EMBL" id="LR797422">
    <property type="protein sequence ID" value="CAB4215477.1"/>
    <property type="molecule type" value="Genomic_DNA"/>
</dbReference>
<evidence type="ECO:0000313" key="8">
    <source>
        <dbReference type="EMBL" id="CAB5238943.1"/>
    </source>
</evidence>
<reference evidence="8" key="1">
    <citation type="submission" date="2020-05" db="EMBL/GenBank/DDBJ databases">
        <authorList>
            <person name="Chiriac C."/>
            <person name="Salcher M."/>
            <person name="Ghai R."/>
            <person name="Kavagutti S V."/>
        </authorList>
    </citation>
    <scope>NUCLEOTIDE SEQUENCE</scope>
</reference>
<name>A0A6J7XP97_9CAUD</name>
<gene>
    <name evidence="5" type="ORF">UFOVP1186_13</name>
    <name evidence="6" type="ORF">UFOVP1234_6</name>
    <name evidence="7" type="ORF">UFOVP1487_19</name>
    <name evidence="8" type="ORF">UFOVP1574_35</name>
    <name evidence="4" type="ORF">UFOVP959_11</name>
</gene>
<evidence type="ECO:0000313" key="7">
    <source>
        <dbReference type="EMBL" id="CAB4215477.1"/>
    </source>
</evidence>
<dbReference type="EMBL" id="LR797137">
    <property type="protein sequence ID" value="CAB4189296.1"/>
    <property type="molecule type" value="Genomic_DNA"/>
</dbReference>
<evidence type="ECO:0000313" key="4">
    <source>
        <dbReference type="EMBL" id="CAB4173811.1"/>
    </source>
</evidence>
<dbReference type="EMBL" id="LR797183">
    <property type="protein sequence ID" value="CAB4192166.1"/>
    <property type="molecule type" value="Genomic_DNA"/>
</dbReference>
<dbReference type="PANTHER" id="PTHR12829:SF7">
    <property type="entry name" value="N6-ADENOSINE-METHYLTRANSFERASE CATALYTIC SUBUNIT"/>
    <property type="match status" value="1"/>
</dbReference>
<accession>A0A6J7XP97</accession>
<evidence type="ECO:0000313" key="5">
    <source>
        <dbReference type="EMBL" id="CAB4189296.1"/>
    </source>
</evidence>
<evidence type="ECO:0000256" key="1">
    <source>
        <dbReference type="ARBA" id="ARBA00022603"/>
    </source>
</evidence>
<evidence type="ECO:0000256" key="3">
    <source>
        <dbReference type="ARBA" id="ARBA00022691"/>
    </source>
</evidence>
<dbReference type="SUPFAM" id="SSF53335">
    <property type="entry name" value="S-adenosyl-L-methionine-dependent methyltransferases"/>
    <property type="match status" value="1"/>
</dbReference>